<evidence type="ECO:0000256" key="7">
    <source>
        <dbReference type="ARBA" id="ARBA00023163"/>
    </source>
</evidence>
<dbReference type="Gene3D" id="1.10.1790.20">
    <property type="match status" value="1"/>
</dbReference>
<dbReference type="Pfam" id="PF04998">
    <property type="entry name" value="RNA_pol_Rpb1_5"/>
    <property type="match status" value="1"/>
</dbReference>
<dbReference type="GO" id="GO:0000428">
    <property type="term" value="C:DNA-directed RNA polymerase complex"/>
    <property type="evidence" value="ECO:0007669"/>
    <property type="project" value="UniProtKB-KW"/>
</dbReference>
<keyword evidence="6" id="KW-0862">Zinc</keyword>
<feature type="domain" description="RNA polymerase Rpb1" evidence="8">
    <location>
        <begin position="752"/>
        <end position="836"/>
    </location>
</feature>
<keyword evidence="10" id="KW-1185">Reference proteome</keyword>
<keyword evidence="7" id="KW-0804">Transcription</keyword>
<evidence type="ECO:0000313" key="9">
    <source>
        <dbReference type="EMBL" id="KAK9082282.1"/>
    </source>
</evidence>
<accession>A0AAP0DZX8</accession>
<evidence type="ECO:0000259" key="8">
    <source>
        <dbReference type="Pfam" id="PF04998"/>
    </source>
</evidence>
<dbReference type="AlphaFoldDB" id="A0AAP0DZX8"/>
<dbReference type="PANTHER" id="PTHR34995:SF1">
    <property type="entry name" value="DNA-DIRECTED RNA POLYMERASE SUBUNIT BETA"/>
    <property type="match status" value="1"/>
</dbReference>
<evidence type="ECO:0000256" key="6">
    <source>
        <dbReference type="ARBA" id="ARBA00022833"/>
    </source>
</evidence>
<evidence type="ECO:0000256" key="2">
    <source>
        <dbReference type="ARBA" id="ARBA00022478"/>
    </source>
</evidence>
<gene>
    <name evidence="9" type="ORF">Syun_031740</name>
</gene>
<dbReference type="PANTHER" id="PTHR34995">
    <property type="entry name" value="DNA-DIRECTED RNA POLYMERASE SUBUNIT BETA"/>
    <property type="match status" value="1"/>
</dbReference>
<evidence type="ECO:0000256" key="4">
    <source>
        <dbReference type="ARBA" id="ARBA00022679"/>
    </source>
</evidence>
<dbReference type="Gene3D" id="1.10.150.390">
    <property type="match status" value="1"/>
</dbReference>
<dbReference type="GO" id="GO:0003677">
    <property type="term" value="F:DNA binding"/>
    <property type="evidence" value="ECO:0007669"/>
    <property type="project" value="InterPro"/>
</dbReference>
<evidence type="ECO:0000256" key="1">
    <source>
        <dbReference type="ARBA" id="ARBA00012418"/>
    </source>
</evidence>
<dbReference type="EC" id="2.7.7.6" evidence="1"/>
<dbReference type="CDD" id="cd02655">
    <property type="entry name" value="RNAP_beta'_C"/>
    <property type="match status" value="1"/>
</dbReference>
<dbReference type="EMBL" id="JBBNAF010000030">
    <property type="protein sequence ID" value="KAK9082282.1"/>
    <property type="molecule type" value="Genomic_DNA"/>
</dbReference>
<comment type="caution">
    <text evidence="9">The sequence shown here is derived from an EMBL/GenBank/DDBJ whole genome shotgun (WGS) entry which is preliminary data.</text>
</comment>
<dbReference type="Proteomes" id="UP001420932">
    <property type="component" value="Unassembled WGS sequence"/>
</dbReference>
<dbReference type="GO" id="GO:0003899">
    <property type="term" value="F:DNA-directed RNA polymerase activity"/>
    <property type="evidence" value="ECO:0007669"/>
    <property type="project" value="UniProtKB-EC"/>
</dbReference>
<dbReference type="InterPro" id="IPR007081">
    <property type="entry name" value="RNA_pol_Rpb1_5"/>
</dbReference>
<protein>
    <recommendedName>
        <fullName evidence="1">DNA-directed RNA polymerase</fullName>
        <ecNumber evidence="1">2.7.7.6</ecNumber>
    </recommendedName>
</protein>
<evidence type="ECO:0000256" key="3">
    <source>
        <dbReference type="ARBA" id="ARBA00022640"/>
    </source>
</evidence>
<keyword evidence="2" id="KW-0240">DNA-directed RNA polymerase</keyword>
<organism evidence="9 10">
    <name type="scientific">Stephania yunnanensis</name>
    <dbReference type="NCBI Taxonomy" id="152371"/>
    <lineage>
        <taxon>Eukaryota</taxon>
        <taxon>Viridiplantae</taxon>
        <taxon>Streptophyta</taxon>
        <taxon>Embryophyta</taxon>
        <taxon>Tracheophyta</taxon>
        <taxon>Spermatophyta</taxon>
        <taxon>Magnoliopsida</taxon>
        <taxon>Ranunculales</taxon>
        <taxon>Menispermaceae</taxon>
        <taxon>Menispermoideae</taxon>
        <taxon>Cissampelideae</taxon>
        <taxon>Stephania</taxon>
    </lineage>
</organism>
<evidence type="ECO:0000313" key="10">
    <source>
        <dbReference type="Proteomes" id="UP001420932"/>
    </source>
</evidence>
<dbReference type="InterPro" id="IPR050254">
    <property type="entry name" value="RNA_pol_beta''_euk"/>
</dbReference>
<evidence type="ECO:0000256" key="5">
    <source>
        <dbReference type="ARBA" id="ARBA00022695"/>
    </source>
</evidence>
<proteinExistence type="predicted"/>
<keyword evidence="5" id="KW-0548">Nucleotidyltransferase</keyword>
<sequence>MHWSTDVYHAPKYTYGNVHLLPKTSHLWILSGNPYTYSVVPFLLHKDQDQMNVHSLSAERSYISNLSVTDDQVRHKLFSSDPSGKKAGRILDSSGPDQIICKGHCNFIYPAFLHGDSDLLAKRRRNRFIIPFRSNQEQEKEIIPRSGISMEIPINGIFRRNSILAYFDDPRYRRNSSGITKYGTRGVHSIVKKQYLIEYRGTKEFRSKYQMKIDRFFFIPEEVHILPGSSSIKVRNNSIIGVDTQITFNTRSRVGGLVRVEKKKKKIELKIFSGDIHFPGETDKISWHSGILIPPGTGKKNSKESKKLKNWIYVQRITPSKKKDFVLVRPAVTYEMAGGMNLATLFPKDPLQESDNVQLRVVNYILYGNGKPIRGISHKNIQLVRTCLVLNWDQDKKASSIKKGSSIEGVHASFVEVRVKGLIRDFIKMDSVKPPISYTGKRNDPVGSELISVNRSDRTNLNPFFSKERIQQSLTQHQVTIRMLGNRNKECQSLIILSSSNCSRIGPFNGLKSNNVTKKSIQLKKDTLLKMKILNSLGPLGIVPKMKITNFYSFYHFITHNQILVNKYLLLDNLKQTFQVLKYSLLDENGRIYNPDPNSNMILNLFHLNWYFLHHDYCEETSTIVSLGQFICENLCISKNGPYQKSGQILLVHVDSLVIRSAKPYLATPGATVHGHYGEILYEGDTLVTFIYEKSRSGDITQGLPKVEQVLEVRSIDSISMNLEKRVEGWNECITRILGIHWGFLIGAELIIAQSRISLVNKIQKIYRSQGVQIHNKHIEIIVRQITAKVLVSEDGMSNAFSPGELIGLLRAERTGRALEEAICYRAILLGITRASLNTQSFISEASFQETVRVLAKAALRGRIDWLKGLKENVVLGGMIPVGTGFKGLVHCSNQYSNISLEIKKKNLFEGNMRDILFHQRELFDI</sequence>
<dbReference type="GO" id="GO:0006351">
    <property type="term" value="P:DNA-templated transcription"/>
    <property type="evidence" value="ECO:0007669"/>
    <property type="project" value="InterPro"/>
</dbReference>
<dbReference type="SUPFAM" id="SSF64484">
    <property type="entry name" value="beta and beta-prime subunits of DNA dependent RNA-polymerase"/>
    <property type="match status" value="1"/>
</dbReference>
<name>A0AAP0DZX8_9MAGN</name>
<keyword evidence="4" id="KW-0808">Transferase</keyword>
<keyword evidence="3" id="KW-0934">Plastid</keyword>
<reference evidence="9 10" key="1">
    <citation type="submission" date="2024-01" db="EMBL/GenBank/DDBJ databases">
        <title>Genome assemblies of Stephania.</title>
        <authorList>
            <person name="Yang L."/>
        </authorList>
    </citation>
    <scope>NUCLEOTIDE SEQUENCE [LARGE SCALE GENOMIC DNA]</scope>
    <source>
        <strain evidence="9">YNDBR</strain>
        <tissue evidence="9">Leaf</tissue>
    </source>
</reference>